<reference evidence="2 3" key="1">
    <citation type="submission" date="2017-09" db="EMBL/GenBank/DDBJ databases">
        <title>Sequencing the genomes of two abundant thermophiles in Great Basin hot springs: Thermocrinis jamiesonii and novel Chloroflexi Thermoflexus hugenholtzii.</title>
        <authorList>
            <person name="Hedlund B."/>
        </authorList>
    </citation>
    <scope>NUCLEOTIDE SEQUENCE [LARGE SCALE GENOMIC DNA]</scope>
    <source>
        <strain evidence="2 3">G233</strain>
    </source>
</reference>
<feature type="compositionally biased region" description="Low complexity" evidence="1">
    <location>
        <begin position="182"/>
        <end position="191"/>
    </location>
</feature>
<name>A0A2A9HIT5_TEPT2</name>
<dbReference type="InterPro" id="IPR024220">
    <property type="entry name" value="DUF3780"/>
</dbReference>
<evidence type="ECO:0000313" key="3">
    <source>
        <dbReference type="Proteomes" id="UP000223071"/>
    </source>
</evidence>
<dbReference type="Pfam" id="PF12635">
    <property type="entry name" value="DUF3780"/>
    <property type="match status" value="1"/>
</dbReference>
<dbReference type="Proteomes" id="UP000223071">
    <property type="component" value="Unassembled WGS sequence"/>
</dbReference>
<organism evidence="2 3">
    <name type="scientific">Tepidiforma thermophila (strain KCTC 52669 / CGMCC 1.13589 / G233)</name>
    <dbReference type="NCBI Taxonomy" id="2761530"/>
    <lineage>
        <taxon>Bacteria</taxon>
        <taxon>Bacillati</taxon>
        <taxon>Chloroflexota</taxon>
        <taxon>Tepidiformia</taxon>
        <taxon>Tepidiformales</taxon>
        <taxon>Tepidiformaceae</taxon>
        <taxon>Tepidiforma</taxon>
    </lineage>
</organism>
<accession>A0A2A9HIT5</accession>
<dbReference type="AlphaFoldDB" id="A0A2A9HIT5"/>
<sequence length="191" mass="21771">MSRRKDIIDFGAARDFGAHVFKVYIPDRPGQPVRIAEYFGFRGGYQGIPTEEDRVHLRYPTWKLIAPTAEEAFNARLKEAKLGTARWHTGENLVDRILGRELCVLAWAAEEADPDQVSVICRTWAAFRPEERWWLFLRTVAASGRPEDRGKGWRRALFFALTDGALAIPELRRPRPPEPDLSDLPLFASAP</sequence>
<comment type="caution">
    <text evidence="2">The sequence shown here is derived from an EMBL/GenBank/DDBJ whole genome shotgun (WGS) entry which is preliminary data.</text>
</comment>
<proteinExistence type="predicted"/>
<protein>
    <submittedName>
        <fullName evidence="2">Uncharacterized protein DUF3780</fullName>
    </submittedName>
</protein>
<keyword evidence="3" id="KW-1185">Reference proteome</keyword>
<evidence type="ECO:0000313" key="2">
    <source>
        <dbReference type="EMBL" id="PFG75313.1"/>
    </source>
</evidence>
<dbReference type="EMBL" id="PDJQ01000001">
    <property type="protein sequence ID" value="PFG75313.1"/>
    <property type="molecule type" value="Genomic_DNA"/>
</dbReference>
<dbReference type="NCBIfam" id="NF042961">
    <property type="entry name" value="DUF3780_antiphage"/>
    <property type="match status" value="1"/>
</dbReference>
<gene>
    <name evidence="2" type="ORF">A9A59_2581</name>
</gene>
<feature type="region of interest" description="Disordered" evidence="1">
    <location>
        <begin position="170"/>
        <end position="191"/>
    </location>
</feature>
<dbReference type="RefSeq" id="WP_098504635.1">
    <property type="nucleotide sequence ID" value="NZ_PDJQ01000001.1"/>
</dbReference>
<evidence type="ECO:0000256" key="1">
    <source>
        <dbReference type="SAM" id="MobiDB-lite"/>
    </source>
</evidence>